<name>A0AB39TX48_9ACTN</name>
<dbReference type="SUPFAM" id="SSF47413">
    <property type="entry name" value="lambda repressor-like DNA-binding domains"/>
    <property type="match status" value="1"/>
</dbReference>
<evidence type="ECO:0000256" key="1">
    <source>
        <dbReference type="SAM" id="MobiDB-lite"/>
    </source>
</evidence>
<feature type="compositionally biased region" description="Basic residues" evidence="1">
    <location>
        <begin position="76"/>
        <end position="85"/>
    </location>
</feature>
<feature type="region of interest" description="Disordered" evidence="1">
    <location>
        <begin position="73"/>
        <end position="101"/>
    </location>
</feature>
<organism evidence="3">
    <name type="scientific">Streptomyces sp. Y1</name>
    <dbReference type="NCBI Taxonomy" id="3238634"/>
    <lineage>
        <taxon>Bacteria</taxon>
        <taxon>Bacillati</taxon>
        <taxon>Actinomycetota</taxon>
        <taxon>Actinomycetes</taxon>
        <taxon>Kitasatosporales</taxon>
        <taxon>Streptomycetaceae</taxon>
        <taxon>Streptomyces</taxon>
    </lineage>
</organism>
<dbReference type="AlphaFoldDB" id="A0AB39TX48"/>
<dbReference type="RefSeq" id="WP_369185824.1">
    <property type="nucleotide sequence ID" value="NZ_CP163445.1"/>
</dbReference>
<dbReference type="PROSITE" id="PS50943">
    <property type="entry name" value="HTH_CROC1"/>
    <property type="match status" value="1"/>
</dbReference>
<reference evidence="3" key="1">
    <citation type="submission" date="2024-07" db="EMBL/GenBank/DDBJ databases">
        <authorList>
            <person name="Yu S.T."/>
        </authorList>
    </citation>
    <scope>NUCLEOTIDE SEQUENCE</scope>
    <source>
        <strain evidence="3">Y1</strain>
    </source>
</reference>
<evidence type="ECO:0000259" key="2">
    <source>
        <dbReference type="PROSITE" id="PS50943"/>
    </source>
</evidence>
<accession>A0AB39TX48</accession>
<evidence type="ECO:0000313" key="3">
    <source>
        <dbReference type="EMBL" id="XDQ83782.1"/>
    </source>
</evidence>
<sequence>MTSSSTTFGRYVSLRRSERGWTQSRLGAELDRSEVWVSLVERDLQQVQDLQLLRRMATVLGVAIDELLALSQPASKRPRSPRRRVSSATLSPTSGAEEDDPVRRRPFLALAVAALSVPAAGQQAAQAETVTPLGGLEDLLLYGPDRIPAPRSEPTSKSVATGLVSSRQEFKAARYDVLAEALPGRIAAAGMVGKAEERARHVAQLYNIAARLCIKIGTNNLVSITSDRALTSARLSGDPLVTAEAQRMVSSSWRRQGSLARATDIVVVAAEDLLADKTVAEAARLATRGDLYATAAYTAAKSGDRSYAHALIKEAADSAAAAGRASGLVDGIQGVALHELSVHYELGDAGRAIELARTIDPSALPTAERQARFWTDVARSFDQWGKHENCYRALLAAEEAAPQETRRGAVRDLAVGLLSYDRQLPGVREFAIRAGVQGI</sequence>
<proteinExistence type="predicted"/>
<dbReference type="InterPro" id="IPR001387">
    <property type="entry name" value="Cro/C1-type_HTH"/>
</dbReference>
<dbReference type="EMBL" id="CP163445">
    <property type="protein sequence ID" value="XDQ83782.1"/>
    <property type="molecule type" value="Genomic_DNA"/>
</dbReference>
<dbReference type="GO" id="GO:0003677">
    <property type="term" value="F:DNA binding"/>
    <property type="evidence" value="ECO:0007669"/>
    <property type="project" value="InterPro"/>
</dbReference>
<dbReference type="Gene3D" id="1.10.260.40">
    <property type="entry name" value="lambda repressor-like DNA-binding domains"/>
    <property type="match status" value="1"/>
</dbReference>
<protein>
    <submittedName>
        <fullName evidence="3">Helix-turn-helix domain-containing protein</fullName>
    </submittedName>
</protein>
<dbReference type="InterPro" id="IPR010982">
    <property type="entry name" value="Lambda_DNA-bd_dom_sf"/>
</dbReference>
<feature type="domain" description="HTH cro/C1-type" evidence="2">
    <location>
        <begin position="12"/>
        <end position="67"/>
    </location>
</feature>
<gene>
    <name evidence="3" type="ORF">AB2U05_37390</name>
</gene>
<dbReference type="Pfam" id="PF13560">
    <property type="entry name" value="HTH_31"/>
    <property type="match status" value="1"/>
</dbReference>